<proteinExistence type="inferred from homology"/>
<dbReference type="PANTHER" id="PTHR33798">
    <property type="entry name" value="FLAVOPROTEIN OXYGENASE"/>
    <property type="match status" value="1"/>
</dbReference>
<dbReference type="AlphaFoldDB" id="A0A4U3L8K0"/>
<evidence type="ECO:0000256" key="3">
    <source>
        <dbReference type="ARBA" id="ARBA00022643"/>
    </source>
</evidence>
<dbReference type="EMBL" id="SZQL01000003">
    <property type="protein sequence ID" value="TKK70236.1"/>
    <property type="molecule type" value="Genomic_DNA"/>
</dbReference>
<dbReference type="GO" id="GO:0016646">
    <property type="term" value="F:oxidoreductase activity, acting on the CH-NH group of donors, NAD or NADP as acceptor"/>
    <property type="evidence" value="ECO:0007669"/>
    <property type="project" value="UniProtKB-ARBA"/>
</dbReference>
<keyword evidence="2" id="KW-0285">Flavoprotein</keyword>
<dbReference type="SUPFAM" id="SSF50475">
    <property type="entry name" value="FMN-binding split barrel"/>
    <property type="match status" value="1"/>
</dbReference>
<evidence type="ECO:0000256" key="1">
    <source>
        <dbReference type="ARBA" id="ARBA00001917"/>
    </source>
</evidence>
<organism evidence="6 7">
    <name type="scientific">Ilyomonas limi</name>
    <dbReference type="NCBI Taxonomy" id="2575867"/>
    <lineage>
        <taxon>Bacteria</taxon>
        <taxon>Pseudomonadati</taxon>
        <taxon>Bacteroidota</taxon>
        <taxon>Chitinophagia</taxon>
        <taxon>Chitinophagales</taxon>
        <taxon>Chitinophagaceae</taxon>
        <taxon>Ilyomonas</taxon>
    </lineage>
</organism>
<keyword evidence="3" id="KW-0288">FMN</keyword>
<accession>A0A4U3L8K0</accession>
<evidence type="ECO:0000313" key="7">
    <source>
        <dbReference type="Proteomes" id="UP000305848"/>
    </source>
</evidence>
<dbReference type="SMART" id="SM00903">
    <property type="entry name" value="Flavin_Reduct"/>
    <property type="match status" value="1"/>
</dbReference>
<dbReference type="InterPro" id="IPR002563">
    <property type="entry name" value="Flavin_Rdtase-like_dom"/>
</dbReference>
<evidence type="ECO:0000256" key="4">
    <source>
        <dbReference type="ARBA" id="ARBA00038054"/>
    </source>
</evidence>
<evidence type="ECO:0000256" key="2">
    <source>
        <dbReference type="ARBA" id="ARBA00022630"/>
    </source>
</evidence>
<feature type="domain" description="Flavin reductase like" evidence="5">
    <location>
        <begin position="19"/>
        <end position="177"/>
    </location>
</feature>
<gene>
    <name evidence="6" type="ORF">FC093_05670</name>
</gene>
<protein>
    <submittedName>
        <fullName evidence="6">Flavin reductase family protein</fullName>
    </submittedName>
</protein>
<evidence type="ECO:0000259" key="5">
    <source>
        <dbReference type="SMART" id="SM00903"/>
    </source>
</evidence>
<dbReference type="Pfam" id="PF01613">
    <property type="entry name" value="Flavin_Reduct"/>
    <property type="match status" value="1"/>
</dbReference>
<name>A0A4U3L8K0_9BACT</name>
<reference evidence="6 7" key="1">
    <citation type="submission" date="2019-05" db="EMBL/GenBank/DDBJ databases">
        <title>Panacibacter sp. strain 17mud1-8 Genome sequencing and assembly.</title>
        <authorList>
            <person name="Chhetri G."/>
        </authorList>
    </citation>
    <scope>NUCLEOTIDE SEQUENCE [LARGE SCALE GENOMIC DNA]</scope>
    <source>
        <strain evidence="6 7">17mud1-8</strain>
    </source>
</reference>
<keyword evidence="7" id="KW-1185">Reference proteome</keyword>
<dbReference type="OrthoDB" id="9794638at2"/>
<dbReference type="PANTHER" id="PTHR33798:SF5">
    <property type="entry name" value="FLAVIN REDUCTASE LIKE DOMAIN-CONTAINING PROTEIN"/>
    <property type="match status" value="1"/>
</dbReference>
<dbReference type="InterPro" id="IPR012349">
    <property type="entry name" value="Split_barrel_FMN-bd"/>
</dbReference>
<dbReference type="GO" id="GO:0010181">
    <property type="term" value="F:FMN binding"/>
    <property type="evidence" value="ECO:0007669"/>
    <property type="project" value="InterPro"/>
</dbReference>
<dbReference type="Gene3D" id="2.30.110.10">
    <property type="entry name" value="Electron Transport, Fmn-binding Protein, Chain A"/>
    <property type="match status" value="1"/>
</dbReference>
<dbReference type="RefSeq" id="WP_137260781.1">
    <property type="nucleotide sequence ID" value="NZ_SZQL01000003.1"/>
</dbReference>
<comment type="similarity">
    <text evidence="4">Belongs to the flavoredoxin family.</text>
</comment>
<dbReference type="Proteomes" id="UP000305848">
    <property type="component" value="Unassembled WGS sequence"/>
</dbReference>
<sequence>MHINLNDITTQQAHHFLQYAIAPRPIAFVSSIDANGSVNLSPFSFFNLFSTNPPIVIFSPSRRVRNNTTKHTLENVKEVPEVVINIVTCYIVQQVSLASCEYPKGTDEFIKAGFTKEKATLVRPPMVKESQVKMECKVLEIKPVGNEGGAGNLVICEVLCMHMDDSILNKEGTMIDQTKLHHVARLGGDWYCKVTEQNLFKVAKPSTKLGIGFDNLPLSVLHSNILTGNHLAQLANVEAIPEPDASFNNVALLFILKEYKNNVIKMNHELHLLAARLLNNGLVEDAWQVLLREVSPTPEEELLNTYTMATAFSEERDLADPLQGLGTDNHKIV</sequence>
<comment type="cofactor">
    <cofactor evidence="1">
        <name>FMN</name>
        <dbReference type="ChEBI" id="CHEBI:58210"/>
    </cofactor>
</comment>
<comment type="caution">
    <text evidence="6">The sequence shown here is derived from an EMBL/GenBank/DDBJ whole genome shotgun (WGS) entry which is preliminary data.</text>
</comment>
<evidence type="ECO:0000313" key="6">
    <source>
        <dbReference type="EMBL" id="TKK70236.1"/>
    </source>
</evidence>